<feature type="active site" evidence="9">
    <location>
        <position position="19"/>
    </location>
</feature>
<accession>A0ABW7WW30</accession>
<evidence type="ECO:0000256" key="5">
    <source>
        <dbReference type="ARBA" id="ARBA00022771"/>
    </source>
</evidence>
<evidence type="ECO:0000256" key="6">
    <source>
        <dbReference type="ARBA" id="ARBA00022833"/>
    </source>
</evidence>
<name>A0ABW7WW30_9NOCA</name>
<comment type="catalytic activity">
    <reaction evidence="9">
        <text>an acyl phosphate + H2O = a carboxylate + phosphate + H(+)</text>
        <dbReference type="Rhea" id="RHEA:14965"/>
        <dbReference type="ChEBI" id="CHEBI:15377"/>
        <dbReference type="ChEBI" id="CHEBI:15378"/>
        <dbReference type="ChEBI" id="CHEBI:29067"/>
        <dbReference type="ChEBI" id="CHEBI:43474"/>
        <dbReference type="ChEBI" id="CHEBI:59918"/>
        <dbReference type="EC" id="3.6.1.7"/>
    </reaction>
</comment>
<protein>
    <recommendedName>
        <fullName evidence="8">Carbamoyltransferase</fullName>
        <ecNumber evidence="8">6.2.-.-</ecNumber>
    </recommendedName>
</protein>
<dbReference type="Pfam" id="PF00708">
    <property type="entry name" value="Acylphosphatase"/>
    <property type="match status" value="1"/>
</dbReference>
<dbReference type="Gene3D" id="3.30.110.120">
    <property type="match status" value="1"/>
</dbReference>
<dbReference type="EMBL" id="JBIRYO010000003">
    <property type="protein sequence ID" value="MFI2473039.1"/>
    <property type="molecule type" value="Genomic_DNA"/>
</dbReference>
<evidence type="ECO:0000256" key="4">
    <source>
        <dbReference type="ARBA" id="ARBA00022723"/>
    </source>
</evidence>
<dbReference type="PIRSF" id="PIRSF006256">
    <property type="entry name" value="CMPcnvr_hdrg_mat"/>
    <property type="match status" value="1"/>
</dbReference>
<dbReference type="Pfam" id="PF01300">
    <property type="entry name" value="Sua5_yciO_yrdC"/>
    <property type="match status" value="1"/>
</dbReference>
<dbReference type="Gene3D" id="3.30.420.40">
    <property type="match status" value="1"/>
</dbReference>
<dbReference type="RefSeq" id="WP_357408524.1">
    <property type="nucleotide sequence ID" value="NZ_JBEYCD010000012.1"/>
</dbReference>
<gene>
    <name evidence="12" type="primary">hypF</name>
    <name evidence="12" type="ORF">ACH49W_06635</name>
</gene>
<dbReference type="Proteomes" id="UP001611415">
    <property type="component" value="Unassembled WGS sequence"/>
</dbReference>
<dbReference type="PANTHER" id="PTHR42959">
    <property type="entry name" value="CARBAMOYLTRANSFERASE"/>
    <property type="match status" value="1"/>
</dbReference>
<dbReference type="SUPFAM" id="SSF54975">
    <property type="entry name" value="Acylphosphatase/BLUF domain-like"/>
    <property type="match status" value="1"/>
</dbReference>
<dbReference type="InterPro" id="IPR051060">
    <property type="entry name" value="Carbamoyltrans_HypF-like"/>
</dbReference>
<dbReference type="InterPro" id="IPR041440">
    <property type="entry name" value="HypF_C"/>
</dbReference>
<dbReference type="InterPro" id="IPR006070">
    <property type="entry name" value="Sua5-like_dom"/>
</dbReference>
<feature type="domain" description="Acylphosphatase-like" evidence="10">
    <location>
        <begin position="4"/>
        <end position="90"/>
    </location>
</feature>
<dbReference type="Pfam" id="PF17788">
    <property type="entry name" value="HypF_C"/>
    <property type="match status" value="1"/>
</dbReference>
<dbReference type="PROSITE" id="PS51163">
    <property type="entry name" value="YRDC"/>
    <property type="match status" value="1"/>
</dbReference>
<keyword evidence="3 12" id="KW-0436">Ligase</keyword>
<evidence type="ECO:0000259" key="11">
    <source>
        <dbReference type="PROSITE" id="PS51163"/>
    </source>
</evidence>
<dbReference type="GO" id="GO:0016874">
    <property type="term" value="F:ligase activity"/>
    <property type="evidence" value="ECO:0007669"/>
    <property type="project" value="UniProtKB-KW"/>
</dbReference>
<dbReference type="EC" id="6.2.-.-" evidence="8"/>
<comment type="pathway">
    <text evidence="1">Protein modification; [NiFe] hydrogenase maturation.</text>
</comment>
<feature type="active site" evidence="9">
    <location>
        <position position="37"/>
    </location>
</feature>
<dbReference type="InterPro" id="IPR017945">
    <property type="entry name" value="DHBP_synth_RibB-like_a/b_dom"/>
</dbReference>
<keyword evidence="6" id="KW-0862">Zinc</keyword>
<dbReference type="Pfam" id="PF07503">
    <property type="entry name" value="zf-HYPF"/>
    <property type="match status" value="2"/>
</dbReference>
<evidence type="ECO:0000256" key="9">
    <source>
        <dbReference type="PROSITE-ProRule" id="PRU00520"/>
    </source>
</evidence>
<dbReference type="Gene3D" id="3.90.870.50">
    <property type="match status" value="1"/>
</dbReference>
<evidence type="ECO:0000256" key="1">
    <source>
        <dbReference type="ARBA" id="ARBA00004711"/>
    </source>
</evidence>
<keyword evidence="5" id="KW-0863">Zinc-finger</keyword>
<evidence type="ECO:0000256" key="3">
    <source>
        <dbReference type="ARBA" id="ARBA00022598"/>
    </source>
</evidence>
<keyword evidence="9" id="KW-0378">Hydrolase</keyword>
<comment type="caution">
    <text evidence="12">The sequence shown here is derived from an EMBL/GenBank/DDBJ whole genome shotgun (WGS) entry which is preliminary data.</text>
</comment>
<reference evidence="12 13" key="1">
    <citation type="submission" date="2024-10" db="EMBL/GenBank/DDBJ databases">
        <title>The Natural Products Discovery Center: Release of the First 8490 Sequenced Strains for Exploring Actinobacteria Biosynthetic Diversity.</title>
        <authorList>
            <person name="Kalkreuter E."/>
            <person name="Kautsar S.A."/>
            <person name="Yang D."/>
            <person name="Bader C.D."/>
            <person name="Teijaro C.N."/>
            <person name="Fluegel L."/>
            <person name="Davis C.M."/>
            <person name="Simpson J.R."/>
            <person name="Lauterbach L."/>
            <person name="Steele A.D."/>
            <person name="Gui C."/>
            <person name="Meng S."/>
            <person name="Li G."/>
            <person name="Viehrig K."/>
            <person name="Ye F."/>
            <person name="Su P."/>
            <person name="Kiefer A.F."/>
            <person name="Nichols A."/>
            <person name="Cepeda A.J."/>
            <person name="Yan W."/>
            <person name="Fan B."/>
            <person name="Jiang Y."/>
            <person name="Adhikari A."/>
            <person name="Zheng C.-J."/>
            <person name="Schuster L."/>
            <person name="Cowan T.M."/>
            <person name="Smanski M.J."/>
            <person name="Chevrette M.G."/>
            <person name="De Carvalho L.P.S."/>
            <person name="Shen B."/>
        </authorList>
    </citation>
    <scope>NUCLEOTIDE SEQUENCE [LARGE SCALE GENOMIC DNA]</scope>
    <source>
        <strain evidence="12 13">NPDC019275</strain>
    </source>
</reference>
<dbReference type="PROSITE" id="PS51160">
    <property type="entry name" value="ACYLPHOSPHATASE_3"/>
    <property type="match status" value="1"/>
</dbReference>
<comment type="catalytic activity">
    <reaction evidence="7">
        <text>C-terminal L-cysteinyl-[HypE protein] + carbamoyl phosphate + ATP + H2O = C-terminal S-carboxamide-L-cysteinyl-[HypE protein] + AMP + phosphate + diphosphate + H(+)</text>
        <dbReference type="Rhea" id="RHEA:55636"/>
        <dbReference type="Rhea" id="RHEA-COMP:14247"/>
        <dbReference type="Rhea" id="RHEA-COMP:14392"/>
        <dbReference type="ChEBI" id="CHEBI:15377"/>
        <dbReference type="ChEBI" id="CHEBI:15378"/>
        <dbReference type="ChEBI" id="CHEBI:30616"/>
        <dbReference type="ChEBI" id="CHEBI:33019"/>
        <dbReference type="ChEBI" id="CHEBI:43474"/>
        <dbReference type="ChEBI" id="CHEBI:58228"/>
        <dbReference type="ChEBI" id="CHEBI:76913"/>
        <dbReference type="ChEBI" id="CHEBI:139126"/>
        <dbReference type="ChEBI" id="CHEBI:456215"/>
    </reaction>
</comment>
<evidence type="ECO:0000256" key="2">
    <source>
        <dbReference type="ARBA" id="ARBA00008097"/>
    </source>
</evidence>
<keyword evidence="13" id="KW-1185">Reference proteome</keyword>
<dbReference type="InterPro" id="IPR017968">
    <property type="entry name" value="Acylphosphatase_CS"/>
</dbReference>
<evidence type="ECO:0000256" key="8">
    <source>
        <dbReference type="PIRNR" id="PIRNR006256"/>
    </source>
</evidence>
<dbReference type="NCBIfam" id="TIGR00143">
    <property type="entry name" value="hypF"/>
    <property type="match status" value="1"/>
</dbReference>
<dbReference type="InterPro" id="IPR011125">
    <property type="entry name" value="Znf_HypF"/>
</dbReference>
<sequence length="770" mass="82004">MRTRRRILVRGVVQGVGFRPFVYTTAAELSLTGRVSNDSSGVVIEVEGAARELDEFERRVRCQPPPLAVVESLESTETPVRGGTGFHIADTTRDGGGRTLASPDVAICAECADELRNPADRRYRHPFVNCTNCGPRFTIIASLPYDRDRTSMAEFPMCDACAREYADPADRRFHAQPIACPDCGPTLGYTGPGEGDPVSAARELLRRGGILAVKGIGGYHLACDAANEDAVAELRRRKRRGDKPFALMAPDLTTARAIVEVDDAAADLLTSPARPIVLLPRRRSDSTSTVSEEIPTPAPSVAPRNPDLGVMLAYAPLHLLLFGLPGDPPGPRALVMTSGNLGGEPICYDDADARERLACLADAWLSHNRRIVVPCDDSVVRLVDGVELPVRRSRGYAPLPLALPAPMPPTLAVGADLKNTCAVADGRYAWLSQHIGDMDDLATLRAFTEAERHLEELTAVRPVQLAADAHPRYRSTAWAEQHADGRPIRTVQHHHAHIAAVMGENGLDPAATVLGIAFDGTGFGPDGAIWGAEVLAAGYKGYRRLAHLRYVPLAGGDLSVRRPYRMALAHLRAAGIDWTEDIPSVLACPAGERKVLAHQLDTGFGCVPTSSMGRLFDAVSSLAGVRHEVDYEAQAAIELEGLSRGADTGTGRYEFAVPSGKAARGRGVAAIDPTPVIAAVVADVRAGVPAEIVGARFHAAVARLILALAVEYGTASTPVALSGGVFQNALLFSAARTLLRENGFQVLCHRRLPPNDGGLAFGQLLAIGAG</sequence>
<dbReference type="InterPro" id="IPR004421">
    <property type="entry name" value="Carbamoyltransferase_HypF"/>
</dbReference>
<dbReference type="PANTHER" id="PTHR42959:SF1">
    <property type="entry name" value="CARBAMOYLTRANSFERASE HYPF"/>
    <property type="match status" value="1"/>
</dbReference>
<dbReference type="PROSITE" id="PS00150">
    <property type="entry name" value="ACYLPHOSPHATASE_1"/>
    <property type="match status" value="1"/>
</dbReference>
<dbReference type="Gene3D" id="3.30.420.360">
    <property type="match status" value="1"/>
</dbReference>
<keyword evidence="4" id="KW-0479">Metal-binding</keyword>
<organism evidence="12 13">
    <name type="scientific">Nocardia xishanensis</name>
    <dbReference type="NCBI Taxonomy" id="238964"/>
    <lineage>
        <taxon>Bacteria</taxon>
        <taxon>Bacillati</taxon>
        <taxon>Actinomycetota</taxon>
        <taxon>Actinomycetes</taxon>
        <taxon>Mycobacteriales</taxon>
        <taxon>Nocardiaceae</taxon>
        <taxon>Nocardia</taxon>
    </lineage>
</organism>
<dbReference type="InterPro" id="IPR055128">
    <property type="entry name" value="HypF_C_2"/>
</dbReference>
<proteinExistence type="inferred from homology"/>
<dbReference type="InterPro" id="IPR001792">
    <property type="entry name" value="Acylphosphatase-like_dom"/>
</dbReference>
<evidence type="ECO:0000256" key="7">
    <source>
        <dbReference type="ARBA" id="ARBA00048220"/>
    </source>
</evidence>
<dbReference type="SUPFAM" id="SSF55821">
    <property type="entry name" value="YrdC/RibB"/>
    <property type="match status" value="1"/>
</dbReference>
<evidence type="ECO:0000259" key="10">
    <source>
        <dbReference type="PROSITE" id="PS51160"/>
    </source>
</evidence>
<evidence type="ECO:0000313" key="12">
    <source>
        <dbReference type="EMBL" id="MFI2473039.1"/>
    </source>
</evidence>
<feature type="domain" description="YrdC-like" evidence="11">
    <location>
        <begin position="195"/>
        <end position="395"/>
    </location>
</feature>
<evidence type="ECO:0000313" key="13">
    <source>
        <dbReference type="Proteomes" id="UP001611415"/>
    </source>
</evidence>
<comment type="similarity">
    <text evidence="2 8">Belongs to the carbamoyltransferase HypF family.</text>
</comment>
<dbReference type="InterPro" id="IPR036046">
    <property type="entry name" value="Acylphosphatase-like_dom_sf"/>
</dbReference>
<dbReference type="Pfam" id="PF22521">
    <property type="entry name" value="HypF_C_2"/>
    <property type="match status" value="1"/>
</dbReference>